<reference evidence="3" key="1">
    <citation type="submission" date="2020-10" db="EMBL/GenBank/DDBJ databases">
        <authorList>
            <person name="Gilroy R."/>
        </authorList>
    </citation>
    <scope>NUCLEOTIDE SEQUENCE</scope>
    <source>
        <strain evidence="3">ChiW25-3613</strain>
    </source>
</reference>
<gene>
    <name evidence="3" type="ORF">IAB90_05910</name>
</gene>
<dbReference type="InterPro" id="IPR050639">
    <property type="entry name" value="SSR_resolvase"/>
</dbReference>
<dbReference type="Proteomes" id="UP000824179">
    <property type="component" value="Unassembled WGS sequence"/>
</dbReference>
<dbReference type="PANTHER" id="PTHR30461">
    <property type="entry name" value="DNA-INVERTASE FROM LAMBDOID PROPHAGE"/>
    <property type="match status" value="1"/>
</dbReference>
<dbReference type="InterPro" id="IPR025827">
    <property type="entry name" value="Zn_ribbon_recom_dom"/>
</dbReference>
<dbReference type="EMBL" id="DVHB01000101">
    <property type="protein sequence ID" value="HIR39899.1"/>
    <property type="molecule type" value="Genomic_DNA"/>
</dbReference>
<evidence type="ECO:0000259" key="2">
    <source>
        <dbReference type="PROSITE" id="PS51737"/>
    </source>
</evidence>
<dbReference type="Pfam" id="PF07508">
    <property type="entry name" value="Recombinase"/>
    <property type="match status" value="1"/>
</dbReference>
<feature type="domain" description="Recombinase" evidence="2">
    <location>
        <begin position="36"/>
        <end position="140"/>
    </location>
</feature>
<keyword evidence="1" id="KW-0175">Coiled coil</keyword>
<sequence length="366" mass="42204">MLEGYAEYYSAELSEKVKRGMTENALKAKSNGVRPPFGYYVDDTDHYQIDETLAPVVKEIFTLYLDGMRVNDIAKRLNERGIKHKGFEMKYNAVFRILTNRKYIGEYKFGETVIPDAIPAIIDEQTFNAVQQRMARNKKAPAMHRSEDDYLLTTKLFCGKCGAMMTGEIGTSKTSKQYRYYKCNRAKKKACDKKTVKKEWLEELVLDEIKDLLANDDIISELADRIYELQMQEDNAATSIQAQLTGVETKLNNLVEAITQGIYSSTTKKTLDELEERKRNLEIELFEAQMRNPVLTKEQILFALYNFRKIDISTQEGKQRLIDVFVNSIYLYDDHFVITYNYKGQSKTVTFEELNSSPLTSKGSPK</sequence>
<dbReference type="GO" id="GO:0003677">
    <property type="term" value="F:DNA binding"/>
    <property type="evidence" value="ECO:0007669"/>
    <property type="project" value="InterPro"/>
</dbReference>
<dbReference type="PROSITE" id="PS51737">
    <property type="entry name" value="RECOMBINASE_DNA_BIND"/>
    <property type="match status" value="1"/>
</dbReference>
<evidence type="ECO:0000313" key="3">
    <source>
        <dbReference type="EMBL" id="HIR39899.1"/>
    </source>
</evidence>
<evidence type="ECO:0000313" key="4">
    <source>
        <dbReference type="Proteomes" id="UP000824179"/>
    </source>
</evidence>
<reference evidence="3" key="2">
    <citation type="journal article" date="2021" name="PeerJ">
        <title>Extensive microbial diversity within the chicken gut microbiome revealed by metagenomics and culture.</title>
        <authorList>
            <person name="Gilroy R."/>
            <person name="Ravi A."/>
            <person name="Getino M."/>
            <person name="Pursley I."/>
            <person name="Horton D.L."/>
            <person name="Alikhan N.F."/>
            <person name="Baker D."/>
            <person name="Gharbi K."/>
            <person name="Hall N."/>
            <person name="Watson M."/>
            <person name="Adriaenssens E.M."/>
            <person name="Foster-Nyarko E."/>
            <person name="Jarju S."/>
            <person name="Secka A."/>
            <person name="Antonio M."/>
            <person name="Oren A."/>
            <person name="Chaudhuri R.R."/>
            <person name="La Ragione R."/>
            <person name="Hildebrand F."/>
            <person name="Pallen M.J."/>
        </authorList>
    </citation>
    <scope>NUCLEOTIDE SEQUENCE</scope>
    <source>
        <strain evidence="3">ChiW25-3613</strain>
    </source>
</reference>
<name>A0A9D1DC24_9FIRM</name>
<organism evidence="3 4">
    <name type="scientific">Candidatus Coproplasma stercoripullorum</name>
    <dbReference type="NCBI Taxonomy" id="2840751"/>
    <lineage>
        <taxon>Bacteria</taxon>
        <taxon>Bacillati</taxon>
        <taxon>Bacillota</taxon>
        <taxon>Clostridia</taxon>
        <taxon>Eubacteriales</taxon>
        <taxon>Candidatus Coproplasma</taxon>
    </lineage>
</organism>
<feature type="coiled-coil region" evidence="1">
    <location>
        <begin position="264"/>
        <end position="291"/>
    </location>
</feature>
<dbReference type="InterPro" id="IPR011109">
    <property type="entry name" value="DNA_bind_recombinase_dom"/>
</dbReference>
<evidence type="ECO:0000256" key="1">
    <source>
        <dbReference type="SAM" id="Coils"/>
    </source>
</evidence>
<dbReference type="Pfam" id="PF13408">
    <property type="entry name" value="Zn_ribbon_recom"/>
    <property type="match status" value="1"/>
</dbReference>
<accession>A0A9D1DC24</accession>
<dbReference type="PANTHER" id="PTHR30461:SF23">
    <property type="entry name" value="DNA RECOMBINASE-RELATED"/>
    <property type="match status" value="1"/>
</dbReference>
<dbReference type="Gene3D" id="3.90.1750.20">
    <property type="entry name" value="Putative Large Serine Recombinase, Chain B, Domain 2"/>
    <property type="match status" value="1"/>
</dbReference>
<proteinExistence type="predicted"/>
<dbReference type="InterPro" id="IPR038109">
    <property type="entry name" value="DNA_bind_recomb_sf"/>
</dbReference>
<protein>
    <submittedName>
        <fullName evidence="3">Recombinase family protein</fullName>
    </submittedName>
</protein>
<comment type="caution">
    <text evidence="3">The sequence shown here is derived from an EMBL/GenBank/DDBJ whole genome shotgun (WGS) entry which is preliminary data.</text>
</comment>
<dbReference type="AlphaFoldDB" id="A0A9D1DC24"/>
<dbReference type="GO" id="GO:0000150">
    <property type="term" value="F:DNA strand exchange activity"/>
    <property type="evidence" value="ECO:0007669"/>
    <property type="project" value="InterPro"/>
</dbReference>